<dbReference type="InterPro" id="IPR021960">
    <property type="entry name" value="DUF3577"/>
</dbReference>
<dbReference type="EMBL" id="JBHTCA010000014">
    <property type="protein sequence ID" value="MFC7410412.1"/>
    <property type="molecule type" value="Genomic_DNA"/>
</dbReference>
<feature type="compositionally biased region" description="Polar residues" evidence="1">
    <location>
        <begin position="149"/>
        <end position="161"/>
    </location>
</feature>
<reference evidence="3" key="1">
    <citation type="journal article" date="2019" name="Int. J. Syst. Evol. Microbiol.">
        <title>The Global Catalogue of Microorganisms (GCM) 10K type strain sequencing project: providing services to taxonomists for standard genome sequencing and annotation.</title>
        <authorList>
            <consortium name="The Broad Institute Genomics Platform"/>
            <consortium name="The Broad Institute Genome Sequencing Center for Infectious Disease"/>
            <person name="Wu L."/>
            <person name="Ma J."/>
        </authorList>
    </citation>
    <scope>NUCLEOTIDE SEQUENCE [LARGE SCALE GENOMIC DNA]</scope>
    <source>
        <strain evidence="3">CGMCC 1.12371</strain>
    </source>
</reference>
<evidence type="ECO:0000313" key="2">
    <source>
        <dbReference type="EMBL" id="MFC7410412.1"/>
    </source>
</evidence>
<protein>
    <submittedName>
        <fullName evidence="2">DUF3577 domain-containing protein</fullName>
    </submittedName>
</protein>
<accession>A0ABW2QMY1</accession>
<gene>
    <name evidence="2" type="ORF">ACFQPB_16220</name>
</gene>
<evidence type="ECO:0000313" key="3">
    <source>
        <dbReference type="Proteomes" id="UP001596501"/>
    </source>
</evidence>
<dbReference type="RefSeq" id="WP_382225441.1">
    <property type="nucleotide sequence ID" value="NZ_JBHTCA010000014.1"/>
</dbReference>
<proteinExistence type="predicted"/>
<organism evidence="2 3">
    <name type="scientific">Hydrogenophaga atypica</name>
    <dbReference type="NCBI Taxonomy" id="249409"/>
    <lineage>
        <taxon>Bacteria</taxon>
        <taxon>Pseudomonadati</taxon>
        <taxon>Pseudomonadota</taxon>
        <taxon>Betaproteobacteria</taxon>
        <taxon>Burkholderiales</taxon>
        <taxon>Comamonadaceae</taxon>
        <taxon>Hydrogenophaga</taxon>
    </lineage>
</organism>
<evidence type="ECO:0000256" key="1">
    <source>
        <dbReference type="SAM" id="MobiDB-lite"/>
    </source>
</evidence>
<feature type="region of interest" description="Disordered" evidence="1">
    <location>
        <begin position="138"/>
        <end position="223"/>
    </location>
</feature>
<comment type="caution">
    <text evidence="2">The sequence shown here is derived from an EMBL/GenBank/DDBJ whole genome shotgun (WGS) entry which is preliminary data.</text>
</comment>
<sequence>MNATTQANNHFNLHVSGVGYINRIRWVPVGNGGRRAKPFLACSISAMRGDPEELDYTYFDCKVVGEEAQELCERLIKDVENRRKVVVSFKLGDIYPHLYDRDVRDAQGRKTGAKEKACLIKGRLLLINSITIDGERVYERPSEDASGAPQDTDTPPETSQAGVEEGQYGDGGHFDEEDQQQPRQPQAPQQRAAQPVAQTPRAQQATRPSFYGARQGSRQSMQA</sequence>
<keyword evidence="3" id="KW-1185">Reference proteome</keyword>
<feature type="compositionally biased region" description="Low complexity" evidence="1">
    <location>
        <begin position="181"/>
        <end position="208"/>
    </location>
</feature>
<dbReference type="Proteomes" id="UP001596501">
    <property type="component" value="Unassembled WGS sequence"/>
</dbReference>
<dbReference type="Pfam" id="PF12101">
    <property type="entry name" value="DUF3577"/>
    <property type="match status" value="1"/>
</dbReference>
<name>A0ABW2QMY1_9BURK</name>